<evidence type="ECO:0000256" key="2">
    <source>
        <dbReference type="ARBA" id="ARBA00023295"/>
    </source>
</evidence>
<dbReference type="SUPFAM" id="SSF51011">
    <property type="entry name" value="Glycosyl hydrolase domain"/>
    <property type="match status" value="1"/>
</dbReference>
<dbReference type="Proteomes" id="UP001254165">
    <property type="component" value="Unassembled WGS sequence"/>
</dbReference>
<evidence type="ECO:0000313" key="3">
    <source>
        <dbReference type="EMBL" id="MDT8896710.1"/>
    </source>
</evidence>
<dbReference type="InterPro" id="IPR002252">
    <property type="entry name" value="Glyco_hydro_36"/>
</dbReference>
<accession>A0ABU3NK59</accession>
<proteinExistence type="predicted"/>
<sequence>MPGLYPGRLTWEIVPREGYFSLRTQDEPFFQLKNVRLKIYFQWNGKSHLWAPQNFRSVPTLNDPPDLPGVDSEIIETLVASFPPAGLQAILVLAQANHGYWALWHLSLHNQGREPIWIDQIRLLDLGNDNPKRQFILGSSPQDLRFYLNGWQSWSYTAALSATSTMPRSRLGPFQNPMVVNPGTPLFRQSGHFSSDFFTVLFSPKDNLGLVAGFLSQQHHFGSLAFSITPQPHLQVWANGDHTRLDPGKSMETDWFMLYPFTTDHELPLSPYLEAVASFHQIEQFPSSPRGWCSWYYYYTKLSAEDIFQNLRQIQAWQTQLPLELVQIDDGFETQVGDWTTFKASFPQGVAPLAQEIKGAGLRPGLWLAPFIVHPRSQLARQHPEWLLRRSSGRPVNAGFVWNTFATALDLTVPEALDYAAQIIDTAVHKWGFPYLKLDFLYAAALPGRYRNPTLTRAQVLRRGMETLRQAAGDETFLLGCGAPLGSVLGLVNATRIGADISGSWQPEYLGHRWFFRGEPHMPAAVNAIRNTLTRAPLHRRWWINDPDCLILGPTKLSLAEVQTLASVIALSGGSFLISDNLTTLPPERLKIAQALLPLIEASPEVIDLLENEYPAHLRLDLKGALGEWHLLAFINWDDQPITPEFTHQRYHLDPQQTYLVHDFWNDRHYEWKDNSSLTLPLLPPHGIALLAAYPFRSEQPAWVGSTLHISQGLEVKTWEVETSFLTCRIDIHHEAEGNAYFYLPLSPWQVRLDETPLQGRKILPHIYGFPVRLSTSGVTLTMAW</sequence>
<organism evidence="3 4">
    <name type="scientific">Thermanaerothrix solaris</name>
    <dbReference type="NCBI Taxonomy" id="3058434"/>
    <lineage>
        <taxon>Bacteria</taxon>
        <taxon>Bacillati</taxon>
        <taxon>Chloroflexota</taxon>
        <taxon>Anaerolineae</taxon>
        <taxon>Anaerolineales</taxon>
        <taxon>Anaerolineaceae</taxon>
        <taxon>Thermanaerothrix</taxon>
    </lineage>
</organism>
<protein>
    <submittedName>
        <fullName evidence="3">Alpha-galactosidase</fullName>
    </submittedName>
</protein>
<dbReference type="InterPro" id="IPR050985">
    <property type="entry name" value="Alpha-glycosidase_related"/>
</dbReference>
<dbReference type="InterPro" id="IPR013785">
    <property type="entry name" value="Aldolase_TIM"/>
</dbReference>
<comment type="caution">
    <text evidence="3">The sequence shown here is derived from an EMBL/GenBank/DDBJ whole genome shotgun (WGS) entry which is preliminary data.</text>
</comment>
<dbReference type="PANTHER" id="PTHR43053:SF3">
    <property type="entry name" value="ALPHA-GALACTOSIDASE C-RELATED"/>
    <property type="match status" value="1"/>
</dbReference>
<keyword evidence="2" id="KW-0326">Glycosidase</keyword>
<keyword evidence="4" id="KW-1185">Reference proteome</keyword>
<dbReference type="EMBL" id="JAUHMF010000001">
    <property type="protein sequence ID" value="MDT8896710.1"/>
    <property type="molecule type" value="Genomic_DNA"/>
</dbReference>
<dbReference type="Gene3D" id="3.20.20.70">
    <property type="entry name" value="Aldolase class I"/>
    <property type="match status" value="1"/>
</dbReference>
<dbReference type="RefSeq" id="WP_315623173.1">
    <property type="nucleotide sequence ID" value="NZ_JAUHMF010000001.1"/>
</dbReference>
<dbReference type="CDD" id="cd14791">
    <property type="entry name" value="GH36"/>
    <property type="match status" value="1"/>
</dbReference>
<evidence type="ECO:0000313" key="4">
    <source>
        <dbReference type="Proteomes" id="UP001254165"/>
    </source>
</evidence>
<name>A0ABU3NK59_9CHLR</name>
<dbReference type="Pfam" id="PF02065">
    <property type="entry name" value="Melibiase"/>
    <property type="match status" value="1"/>
</dbReference>
<dbReference type="PANTHER" id="PTHR43053">
    <property type="entry name" value="GLYCOSIDASE FAMILY 31"/>
    <property type="match status" value="1"/>
</dbReference>
<gene>
    <name evidence="3" type="ORF">QYE77_00395</name>
</gene>
<keyword evidence="1" id="KW-0378">Hydrolase</keyword>
<reference evidence="3 4" key="1">
    <citation type="submission" date="2023-07" db="EMBL/GenBank/DDBJ databases">
        <title>Novel species of Thermanaerothrix with wide hydrolytic capabilities.</title>
        <authorList>
            <person name="Zayulina K.S."/>
            <person name="Podosokorskaya O.A."/>
            <person name="Elcheninov A.G."/>
        </authorList>
    </citation>
    <scope>NUCLEOTIDE SEQUENCE [LARGE SCALE GENOMIC DNA]</scope>
    <source>
        <strain evidence="3 4">4228-RoL</strain>
    </source>
</reference>
<dbReference type="InterPro" id="IPR017853">
    <property type="entry name" value="GH"/>
</dbReference>
<dbReference type="SUPFAM" id="SSF51445">
    <property type="entry name" value="(Trans)glycosidases"/>
    <property type="match status" value="1"/>
</dbReference>
<evidence type="ECO:0000256" key="1">
    <source>
        <dbReference type="ARBA" id="ARBA00022801"/>
    </source>
</evidence>